<dbReference type="SUPFAM" id="SSF57535">
    <property type="entry name" value="Complement control module/SCR domain"/>
    <property type="match status" value="6"/>
</dbReference>
<feature type="domain" description="Sushi" evidence="10">
    <location>
        <begin position="385"/>
        <end position="442"/>
    </location>
</feature>
<evidence type="ECO:0000256" key="7">
    <source>
        <dbReference type="PROSITE-ProRule" id="PRU00076"/>
    </source>
</evidence>
<name>A0A4Y2L5S9_ARAVE</name>
<feature type="domain" description="Sushi" evidence="10">
    <location>
        <begin position="559"/>
        <end position="616"/>
    </location>
</feature>
<sequence>CECLAGYEGELCEIDINECQPQPCMNGATCVDKIAAFKCLCPPSYVGDLCETELSSDFLLHFPSSGILDFVQLDYLPRELSEVTVCFWMLTTDKLHYGTPISYATDEADNLLTLTDYSGFVLYVNMEKVVTDVTANDGHWHHICITWSSNHGAWALYKDGVEQDSGIGLAPNTYIPMSGTLILGQDQDKRGAGFSTPESFVGTMTLLNIWDYVIPSEDIAALMVRCDKYHGNVRSWADFLSGIRGRVQNIDSHFCTGCMTPDPPPNGEVSVTGVKTDANLIYTCNPGYEIKGAADRRCFASGNWSNEQPDCVRISCGFPGYIANGYINGRQYYFQDIIQYIGSDWTVGNTVSYSCNPGYVLIGEADRVCLETGQWLHEVPSCEPVECPSPEDIAHGYWKSDGQRFGQRVTYYCYEGYQPVGQTVRVCMEDQKWEPGPPECRPVNCGSLPQGENIILETTSLVFGGRATYSCREGFRLEGPNIRDCLSNGKWSGHDPTCDIIRCPDPLKVSHAYLIYSDNRYGSGVEYYCDEGYKLIGSVQRLCTAEGQWEGPEPQCVQIRCAQPPSLSNGEIRNHDTTYRSVVQYTCHRGYELKGPAERVCLSDETWSGADPSCVAIRCPMNKLNFANGRILGKYM</sequence>
<feature type="disulfide bond" evidence="8">
    <location>
        <begin position="587"/>
        <end position="614"/>
    </location>
</feature>
<dbReference type="GO" id="GO:0060074">
    <property type="term" value="P:synapse maturation"/>
    <property type="evidence" value="ECO:0007669"/>
    <property type="project" value="TreeGrafter"/>
</dbReference>
<feature type="disulfide bond" evidence="8">
    <location>
        <begin position="355"/>
        <end position="382"/>
    </location>
</feature>
<dbReference type="AlphaFoldDB" id="A0A4Y2L5S9"/>
<feature type="disulfide bond" evidence="8">
    <location>
        <begin position="529"/>
        <end position="556"/>
    </location>
</feature>
<dbReference type="SUPFAM" id="SSF49899">
    <property type="entry name" value="Concanavalin A-like lectins/glucanases"/>
    <property type="match status" value="1"/>
</dbReference>
<keyword evidence="3" id="KW-0677">Repeat</keyword>
<feature type="domain" description="EGF-like" evidence="9">
    <location>
        <begin position="1"/>
        <end position="13"/>
    </location>
</feature>
<dbReference type="InterPro" id="IPR035976">
    <property type="entry name" value="Sushi/SCR/CCP_sf"/>
</dbReference>
<evidence type="ECO:0000256" key="1">
    <source>
        <dbReference type="ARBA" id="ARBA00022536"/>
    </source>
</evidence>
<protein>
    <submittedName>
        <fullName evidence="12">Sushi, von Willebrand factor type A, EGF and pentraxin domain-containing protein 1</fullName>
    </submittedName>
</protein>
<evidence type="ECO:0000259" key="11">
    <source>
        <dbReference type="PROSITE" id="PS51828"/>
    </source>
</evidence>
<dbReference type="SUPFAM" id="SSF57196">
    <property type="entry name" value="EGF/Laminin"/>
    <property type="match status" value="1"/>
</dbReference>
<proteinExistence type="predicted"/>
<evidence type="ECO:0000259" key="10">
    <source>
        <dbReference type="PROSITE" id="PS50923"/>
    </source>
</evidence>
<dbReference type="Pfam" id="PF00354">
    <property type="entry name" value="Pentaxin"/>
    <property type="match status" value="1"/>
</dbReference>
<evidence type="ECO:0000256" key="8">
    <source>
        <dbReference type="PROSITE-ProRule" id="PRU00302"/>
    </source>
</evidence>
<dbReference type="PROSITE" id="PS51828">
    <property type="entry name" value="PTX_2"/>
    <property type="match status" value="1"/>
</dbReference>
<dbReference type="EMBL" id="BGPR01005371">
    <property type="protein sequence ID" value="GBN09560.1"/>
    <property type="molecule type" value="Genomic_DNA"/>
</dbReference>
<dbReference type="OrthoDB" id="6515930at2759"/>
<dbReference type="InterPro" id="IPR001881">
    <property type="entry name" value="EGF-like_Ca-bd_dom"/>
</dbReference>
<dbReference type="GO" id="GO:0005783">
    <property type="term" value="C:endoplasmic reticulum"/>
    <property type="evidence" value="ECO:0007669"/>
    <property type="project" value="TreeGrafter"/>
</dbReference>
<organism evidence="12 13">
    <name type="scientific">Araneus ventricosus</name>
    <name type="common">Orbweaver spider</name>
    <name type="synonym">Epeira ventricosa</name>
    <dbReference type="NCBI Taxonomy" id="182803"/>
    <lineage>
        <taxon>Eukaryota</taxon>
        <taxon>Metazoa</taxon>
        <taxon>Ecdysozoa</taxon>
        <taxon>Arthropoda</taxon>
        <taxon>Chelicerata</taxon>
        <taxon>Arachnida</taxon>
        <taxon>Araneae</taxon>
        <taxon>Araneomorphae</taxon>
        <taxon>Entelegynae</taxon>
        <taxon>Araneoidea</taxon>
        <taxon>Araneidae</taxon>
        <taxon>Araneus</taxon>
    </lineage>
</organism>
<dbReference type="PROSITE" id="PS00010">
    <property type="entry name" value="ASX_HYDROXYL"/>
    <property type="match status" value="1"/>
</dbReference>
<feature type="domain" description="EGF-like" evidence="9">
    <location>
        <begin position="15"/>
        <end position="51"/>
    </location>
</feature>
<feature type="domain" description="Sushi" evidence="10">
    <location>
        <begin position="501"/>
        <end position="558"/>
    </location>
</feature>
<feature type="domain" description="Sushi" evidence="10">
    <location>
        <begin position="256"/>
        <end position="313"/>
    </location>
</feature>
<dbReference type="Gene3D" id="2.10.25.10">
    <property type="entry name" value="Laminin"/>
    <property type="match status" value="1"/>
</dbReference>
<evidence type="ECO:0000256" key="4">
    <source>
        <dbReference type="ARBA" id="ARBA00022837"/>
    </source>
</evidence>
<dbReference type="InterPro" id="IPR030476">
    <property type="entry name" value="Pentaxin_CS"/>
</dbReference>
<dbReference type="FunFam" id="2.10.25.10:FF:000327">
    <property type="entry name" value="neurogenic locus notch homolog protein 4"/>
    <property type="match status" value="1"/>
</dbReference>
<dbReference type="InterPro" id="IPR000436">
    <property type="entry name" value="Sushi_SCR_CCP_dom"/>
</dbReference>
<dbReference type="PANTHER" id="PTHR45656:SF4">
    <property type="entry name" value="PROTEIN CBR-CLEC-78"/>
    <property type="match status" value="1"/>
</dbReference>
<accession>A0A4Y2L5S9</accession>
<dbReference type="InterPro" id="IPR051277">
    <property type="entry name" value="SEZ6_CSMD_C4BPB_Regulators"/>
</dbReference>
<dbReference type="PROSITE" id="PS01187">
    <property type="entry name" value="EGF_CA"/>
    <property type="match status" value="1"/>
</dbReference>
<dbReference type="PROSITE" id="PS50923">
    <property type="entry name" value="SUSHI"/>
    <property type="match status" value="6"/>
</dbReference>
<dbReference type="Pfam" id="PF00008">
    <property type="entry name" value="EGF"/>
    <property type="match status" value="1"/>
</dbReference>
<dbReference type="InterPro" id="IPR018097">
    <property type="entry name" value="EGF_Ca-bd_CS"/>
</dbReference>
<dbReference type="GO" id="GO:0005509">
    <property type="term" value="F:calcium ion binding"/>
    <property type="evidence" value="ECO:0007669"/>
    <property type="project" value="InterPro"/>
</dbReference>
<keyword evidence="2" id="KW-0732">Signal</keyword>
<feature type="domain" description="Sushi" evidence="10">
    <location>
        <begin position="314"/>
        <end position="384"/>
    </location>
</feature>
<evidence type="ECO:0000256" key="3">
    <source>
        <dbReference type="ARBA" id="ARBA00022737"/>
    </source>
</evidence>
<dbReference type="PROSITE" id="PS50026">
    <property type="entry name" value="EGF_3"/>
    <property type="match status" value="2"/>
</dbReference>
<reference evidence="12 13" key="1">
    <citation type="journal article" date="2019" name="Sci. Rep.">
        <title>Orb-weaving spider Araneus ventricosus genome elucidates the spidroin gene catalogue.</title>
        <authorList>
            <person name="Kono N."/>
            <person name="Nakamura H."/>
            <person name="Ohtoshi R."/>
            <person name="Moran D.A.P."/>
            <person name="Shinohara A."/>
            <person name="Yoshida Y."/>
            <person name="Fujiwara M."/>
            <person name="Mori M."/>
            <person name="Tomita M."/>
            <person name="Arakawa K."/>
        </authorList>
    </citation>
    <scope>NUCLEOTIDE SEQUENCE [LARGE SCALE GENOMIC DNA]</scope>
</reference>
<dbReference type="SMART" id="SM00032">
    <property type="entry name" value="CCP"/>
    <property type="match status" value="6"/>
</dbReference>
<dbReference type="SMART" id="SM00179">
    <property type="entry name" value="EGF_CA"/>
    <property type="match status" value="1"/>
</dbReference>
<keyword evidence="1 7" id="KW-0245">EGF-like domain</keyword>
<feature type="disulfide bond" evidence="8">
    <location>
        <begin position="284"/>
        <end position="311"/>
    </location>
</feature>
<dbReference type="PROSITE" id="PS00289">
    <property type="entry name" value="PTX_1"/>
    <property type="match status" value="1"/>
</dbReference>
<dbReference type="SMART" id="SM00181">
    <property type="entry name" value="EGF"/>
    <property type="match status" value="1"/>
</dbReference>
<keyword evidence="5 7" id="KW-1015">Disulfide bond</keyword>
<dbReference type="Pfam" id="PF00084">
    <property type="entry name" value="Sushi"/>
    <property type="match status" value="6"/>
</dbReference>
<dbReference type="InterPro" id="IPR000742">
    <property type="entry name" value="EGF"/>
</dbReference>
<evidence type="ECO:0000313" key="13">
    <source>
        <dbReference type="Proteomes" id="UP000499080"/>
    </source>
</evidence>
<feature type="disulfide bond" evidence="8">
    <location>
        <begin position="413"/>
        <end position="440"/>
    </location>
</feature>
<comment type="caution">
    <text evidence="7">Lacks conserved residue(s) required for the propagation of feature annotation.</text>
</comment>
<dbReference type="CDD" id="cd00054">
    <property type="entry name" value="EGF_CA"/>
    <property type="match status" value="1"/>
</dbReference>
<feature type="domain" description="Pentraxin (PTX)" evidence="11">
    <location>
        <begin position="56"/>
        <end position="255"/>
    </location>
</feature>
<feature type="disulfide bond" evidence="7">
    <location>
        <begin position="41"/>
        <end position="50"/>
    </location>
</feature>
<dbReference type="Proteomes" id="UP000499080">
    <property type="component" value="Unassembled WGS sequence"/>
</dbReference>
<feature type="disulfide bond" evidence="8">
    <location>
        <begin position="471"/>
        <end position="498"/>
    </location>
</feature>
<dbReference type="FunFam" id="2.60.120.200:FF:000012">
    <property type="entry name" value="neuronal pentraxin receptor"/>
    <property type="match status" value="1"/>
</dbReference>
<keyword evidence="13" id="KW-1185">Reference proteome</keyword>
<dbReference type="GO" id="GO:0043025">
    <property type="term" value="C:neuronal cell body"/>
    <property type="evidence" value="ECO:0007669"/>
    <property type="project" value="TreeGrafter"/>
</dbReference>
<feature type="disulfide bond" evidence="7">
    <location>
        <begin position="3"/>
        <end position="12"/>
    </location>
</feature>
<evidence type="ECO:0000259" key="9">
    <source>
        <dbReference type="PROSITE" id="PS50026"/>
    </source>
</evidence>
<dbReference type="Gene3D" id="2.60.120.200">
    <property type="match status" value="1"/>
</dbReference>
<keyword evidence="6" id="KW-0325">Glycoprotein</keyword>
<evidence type="ECO:0000256" key="6">
    <source>
        <dbReference type="ARBA" id="ARBA00023180"/>
    </source>
</evidence>
<keyword evidence="4" id="KW-0106">Calcium</keyword>
<dbReference type="InterPro" id="IPR013320">
    <property type="entry name" value="ConA-like_dom_sf"/>
</dbReference>
<dbReference type="PROSITE" id="PS01186">
    <property type="entry name" value="EGF_2"/>
    <property type="match status" value="1"/>
</dbReference>
<dbReference type="GO" id="GO:0090036">
    <property type="term" value="P:regulation of protein kinase C signaling"/>
    <property type="evidence" value="ECO:0007669"/>
    <property type="project" value="TreeGrafter"/>
</dbReference>
<keyword evidence="8" id="KW-0768">Sushi</keyword>
<gene>
    <name evidence="12" type="primary">Svep1_17</name>
    <name evidence="12" type="ORF">AVEN_143849_1</name>
</gene>
<dbReference type="SMART" id="SM00159">
    <property type="entry name" value="PTX"/>
    <property type="match status" value="1"/>
</dbReference>
<feature type="non-terminal residue" evidence="12">
    <location>
        <position position="1"/>
    </location>
</feature>
<dbReference type="InterPro" id="IPR000152">
    <property type="entry name" value="EGF-type_Asp/Asn_hydroxyl_site"/>
</dbReference>
<comment type="caution">
    <text evidence="12">The sequence shown here is derived from an EMBL/GenBank/DDBJ whole genome shotgun (WGS) entry which is preliminary data.</text>
</comment>
<dbReference type="InterPro" id="IPR001759">
    <property type="entry name" value="PTX_dom"/>
</dbReference>
<feature type="domain" description="Sushi" evidence="10">
    <location>
        <begin position="443"/>
        <end position="500"/>
    </location>
</feature>
<evidence type="ECO:0000256" key="2">
    <source>
        <dbReference type="ARBA" id="ARBA00022729"/>
    </source>
</evidence>
<dbReference type="PRINTS" id="PR00895">
    <property type="entry name" value="PENTAXIN"/>
</dbReference>
<dbReference type="CDD" id="cd00033">
    <property type="entry name" value="CCP"/>
    <property type="match status" value="6"/>
</dbReference>
<evidence type="ECO:0000256" key="5">
    <source>
        <dbReference type="ARBA" id="ARBA00023157"/>
    </source>
</evidence>
<dbReference type="Gene3D" id="2.10.70.10">
    <property type="entry name" value="Complement Module, domain 1"/>
    <property type="match status" value="6"/>
</dbReference>
<evidence type="ECO:0000313" key="12">
    <source>
        <dbReference type="EMBL" id="GBN09560.1"/>
    </source>
</evidence>
<dbReference type="PANTHER" id="PTHR45656">
    <property type="entry name" value="PROTEIN CBR-CLEC-78"/>
    <property type="match status" value="1"/>
</dbReference>
<dbReference type="PROSITE" id="PS00022">
    <property type="entry name" value="EGF_1"/>
    <property type="match status" value="2"/>
</dbReference>